<dbReference type="SUPFAM" id="SSF54593">
    <property type="entry name" value="Glyoxalase/Bleomycin resistance protein/Dihydroxybiphenyl dioxygenase"/>
    <property type="match status" value="1"/>
</dbReference>
<dbReference type="AlphaFoldDB" id="L0DKU4"/>
<proteinExistence type="predicted"/>
<dbReference type="Pfam" id="PF00903">
    <property type="entry name" value="Glyoxalase"/>
    <property type="match status" value="1"/>
</dbReference>
<keyword evidence="2" id="KW-0456">Lyase</keyword>
<dbReference type="OrthoDB" id="9788468at2"/>
<name>L0DKU4_SINAD</name>
<keyword evidence="3" id="KW-1185">Reference proteome</keyword>
<reference evidence="2 3" key="1">
    <citation type="submission" date="2012-02" db="EMBL/GenBank/DDBJ databases">
        <title>Complete sequence of chromosome of Singulisphaera acidiphila DSM 18658.</title>
        <authorList>
            <consortium name="US DOE Joint Genome Institute (JGI-PGF)"/>
            <person name="Lucas S."/>
            <person name="Copeland A."/>
            <person name="Lapidus A."/>
            <person name="Glavina del Rio T."/>
            <person name="Dalin E."/>
            <person name="Tice H."/>
            <person name="Bruce D."/>
            <person name="Goodwin L."/>
            <person name="Pitluck S."/>
            <person name="Peters L."/>
            <person name="Ovchinnikova G."/>
            <person name="Chertkov O."/>
            <person name="Kyrpides N."/>
            <person name="Mavromatis K."/>
            <person name="Ivanova N."/>
            <person name="Brettin T."/>
            <person name="Detter J.C."/>
            <person name="Han C."/>
            <person name="Larimer F."/>
            <person name="Land M."/>
            <person name="Hauser L."/>
            <person name="Markowitz V."/>
            <person name="Cheng J.-F."/>
            <person name="Hugenholtz P."/>
            <person name="Woyke T."/>
            <person name="Wu D."/>
            <person name="Tindall B."/>
            <person name="Pomrenke H."/>
            <person name="Brambilla E."/>
            <person name="Klenk H.-P."/>
            <person name="Eisen J.A."/>
        </authorList>
    </citation>
    <scope>NUCLEOTIDE SEQUENCE [LARGE SCALE GENOMIC DNA]</scope>
    <source>
        <strain evidence="3">ATCC BAA-1392 / DSM 18658 / VKM B-2454 / MOB10</strain>
    </source>
</reference>
<dbReference type="KEGG" id="saci:Sinac_5134"/>
<dbReference type="CDD" id="cd06587">
    <property type="entry name" value="VOC"/>
    <property type="match status" value="1"/>
</dbReference>
<dbReference type="PROSITE" id="PS51819">
    <property type="entry name" value="VOC"/>
    <property type="match status" value="1"/>
</dbReference>
<dbReference type="InterPro" id="IPR037523">
    <property type="entry name" value="VOC_core"/>
</dbReference>
<evidence type="ECO:0000313" key="2">
    <source>
        <dbReference type="EMBL" id="AGA29286.1"/>
    </source>
</evidence>
<feature type="domain" description="VOC" evidence="1">
    <location>
        <begin position="3"/>
        <end position="120"/>
    </location>
</feature>
<dbReference type="InterPro" id="IPR004360">
    <property type="entry name" value="Glyas_Fos-R_dOase_dom"/>
</dbReference>
<dbReference type="Gene3D" id="3.10.180.10">
    <property type="entry name" value="2,3-Dihydroxybiphenyl 1,2-Dioxygenase, domain 1"/>
    <property type="match status" value="1"/>
</dbReference>
<gene>
    <name evidence="2" type="ordered locus">Sinac_5134</name>
</gene>
<evidence type="ECO:0000313" key="3">
    <source>
        <dbReference type="Proteomes" id="UP000010798"/>
    </source>
</evidence>
<dbReference type="STRING" id="886293.Sinac_5134"/>
<dbReference type="InterPro" id="IPR029068">
    <property type="entry name" value="Glyas_Bleomycin-R_OHBP_Dase"/>
</dbReference>
<dbReference type="HOGENOM" id="CLU_1945869_0_0_0"/>
<evidence type="ECO:0000259" key="1">
    <source>
        <dbReference type="PROSITE" id="PS51819"/>
    </source>
</evidence>
<sequence length="126" mass="14123">MAKIEHFAIYAKDAPALKDFYVDAMGMRVVLDSGGNPPGYFLADDGGMAIEIIGRPPGECGTNQRWICHLAFWVDDFAAERAALEARGMVFEMETLVDNDTFRTGFFNDPEGNRVQIVWRSRKLDS</sequence>
<protein>
    <submittedName>
        <fullName evidence="2">Lactoylglutathione lyase-like lyase</fullName>
    </submittedName>
</protein>
<accession>L0DKU4</accession>
<organism evidence="2 3">
    <name type="scientific">Singulisphaera acidiphila (strain ATCC BAA-1392 / DSM 18658 / VKM B-2454 / MOB10)</name>
    <dbReference type="NCBI Taxonomy" id="886293"/>
    <lineage>
        <taxon>Bacteria</taxon>
        <taxon>Pseudomonadati</taxon>
        <taxon>Planctomycetota</taxon>
        <taxon>Planctomycetia</taxon>
        <taxon>Isosphaerales</taxon>
        <taxon>Isosphaeraceae</taxon>
        <taxon>Singulisphaera</taxon>
    </lineage>
</organism>
<dbReference type="eggNOG" id="COG0346">
    <property type="taxonomic scope" value="Bacteria"/>
</dbReference>
<dbReference type="RefSeq" id="WP_015248390.1">
    <property type="nucleotide sequence ID" value="NC_019892.1"/>
</dbReference>
<dbReference type="GO" id="GO:0016829">
    <property type="term" value="F:lyase activity"/>
    <property type="evidence" value="ECO:0007669"/>
    <property type="project" value="UniProtKB-KW"/>
</dbReference>
<dbReference type="EMBL" id="CP003364">
    <property type="protein sequence ID" value="AGA29286.1"/>
    <property type="molecule type" value="Genomic_DNA"/>
</dbReference>
<dbReference type="Proteomes" id="UP000010798">
    <property type="component" value="Chromosome"/>
</dbReference>